<protein>
    <recommendedName>
        <fullName evidence="2">Xylanolytic transcriptional activator regulatory domain-containing protein</fullName>
    </recommendedName>
</protein>
<dbReference type="AlphaFoldDB" id="A0AAN7YGN3"/>
<gene>
    <name evidence="3" type="ORF">LTR62_000887</name>
</gene>
<dbReference type="CDD" id="cd12148">
    <property type="entry name" value="fungal_TF_MHR"/>
    <property type="match status" value="1"/>
</dbReference>
<dbReference type="Pfam" id="PF04082">
    <property type="entry name" value="Fungal_trans"/>
    <property type="match status" value="1"/>
</dbReference>
<dbReference type="Proteomes" id="UP001310890">
    <property type="component" value="Unassembled WGS sequence"/>
</dbReference>
<name>A0AAN7YGN3_9PEZI</name>
<dbReference type="PANTHER" id="PTHR47431:SF2">
    <property type="entry name" value="ZN(II)2CYS6 TRANSCRIPTION FACTOR (EUROFUNG)"/>
    <property type="match status" value="1"/>
</dbReference>
<dbReference type="PANTHER" id="PTHR47431">
    <property type="entry name" value="ZN(II)2CYS6 TRANSCRIPTION FACTOR (EUROFUNG)-RELATED"/>
    <property type="match status" value="1"/>
</dbReference>
<evidence type="ECO:0000313" key="4">
    <source>
        <dbReference type="Proteomes" id="UP001310890"/>
    </source>
</evidence>
<reference evidence="3" key="1">
    <citation type="submission" date="2023-08" db="EMBL/GenBank/DDBJ databases">
        <title>Black Yeasts Isolated from many extreme environments.</title>
        <authorList>
            <person name="Coleine C."/>
            <person name="Stajich J.E."/>
            <person name="Selbmann L."/>
        </authorList>
    </citation>
    <scope>NUCLEOTIDE SEQUENCE</scope>
    <source>
        <strain evidence="3">CCFEE 5401</strain>
    </source>
</reference>
<evidence type="ECO:0000256" key="1">
    <source>
        <dbReference type="ARBA" id="ARBA00023242"/>
    </source>
</evidence>
<dbReference type="EMBL" id="JAVRRL010000110">
    <property type="protein sequence ID" value="KAK5107693.1"/>
    <property type="molecule type" value="Genomic_DNA"/>
</dbReference>
<sequence>MVALTSADPASLETVQACLLLAIALHGQNELRESAQYLTTAIDGALAGGLHMTDSGDPNRTGAVMAESARRTWWELWITETFMATLHPRTTYRCGDTVLTPCLPCEDSLYSEGSALLNNPTLAQYSARVFLEPEPEFSSYAYRIDAVRAMSRFLNASAIHSVSPNSIQAVDNAVASWLHHLPEAKSSAVRNDGHVDELMLQAQLFVHFTSILMHLPRSGMPLTGQASCATEVTPVFLTSQRCALKARSSANDILALAVLPMEDHSPLSICCLVFACVTQLSAAAASDESKAEYQDSVIMVMGVIKSVGKTWELAMCALRRLRPLVARIFHPEDPFSAGAYDSTTVTDRSEYDSGVDLSMPMDLNDFNWSKFFDDLQGQSLDLAS</sequence>
<proteinExistence type="predicted"/>
<keyword evidence="1" id="KW-0539">Nucleus</keyword>
<evidence type="ECO:0000259" key="2">
    <source>
        <dbReference type="Pfam" id="PF04082"/>
    </source>
</evidence>
<accession>A0AAN7YGN3</accession>
<feature type="domain" description="Xylanolytic transcriptional activator regulatory" evidence="2">
    <location>
        <begin position="9"/>
        <end position="112"/>
    </location>
</feature>
<dbReference type="InterPro" id="IPR007219">
    <property type="entry name" value="XnlR_reg_dom"/>
</dbReference>
<evidence type="ECO:0000313" key="3">
    <source>
        <dbReference type="EMBL" id="KAK5107693.1"/>
    </source>
</evidence>
<comment type="caution">
    <text evidence="3">The sequence shown here is derived from an EMBL/GenBank/DDBJ whole genome shotgun (WGS) entry which is preliminary data.</text>
</comment>
<dbReference type="GO" id="GO:0008270">
    <property type="term" value="F:zinc ion binding"/>
    <property type="evidence" value="ECO:0007669"/>
    <property type="project" value="InterPro"/>
</dbReference>
<dbReference type="GO" id="GO:0006351">
    <property type="term" value="P:DNA-templated transcription"/>
    <property type="evidence" value="ECO:0007669"/>
    <property type="project" value="InterPro"/>
</dbReference>
<dbReference type="GO" id="GO:0003677">
    <property type="term" value="F:DNA binding"/>
    <property type="evidence" value="ECO:0007669"/>
    <property type="project" value="InterPro"/>
</dbReference>
<organism evidence="3 4">
    <name type="scientific">Meristemomyces frigidus</name>
    <dbReference type="NCBI Taxonomy" id="1508187"/>
    <lineage>
        <taxon>Eukaryota</taxon>
        <taxon>Fungi</taxon>
        <taxon>Dikarya</taxon>
        <taxon>Ascomycota</taxon>
        <taxon>Pezizomycotina</taxon>
        <taxon>Dothideomycetes</taxon>
        <taxon>Dothideomycetidae</taxon>
        <taxon>Mycosphaerellales</taxon>
        <taxon>Teratosphaeriaceae</taxon>
        <taxon>Meristemomyces</taxon>
    </lineage>
</organism>